<comment type="caution">
    <text evidence="10">The sequence shown here is derived from an EMBL/GenBank/DDBJ whole genome shotgun (WGS) entry which is preliminary data.</text>
</comment>
<dbReference type="Pfam" id="PF01328">
    <property type="entry name" value="Peroxidase_2"/>
    <property type="match status" value="1"/>
</dbReference>
<proteinExistence type="inferred from homology"/>
<reference evidence="10 11" key="1">
    <citation type="journal article" date="2020" name="ISME J.">
        <title>Uncovering the hidden diversity of litter-decomposition mechanisms in mushroom-forming fungi.</title>
        <authorList>
            <person name="Floudas D."/>
            <person name="Bentzer J."/>
            <person name="Ahren D."/>
            <person name="Johansson T."/>
            <person name="Persson P."/>
            <person name="Tunlid A."/>
        </authorList>
    </citation>
    <scope>NUCLEOTIDE SEQUENCE [LARGE SCALE GENOMIC DNA]</scope>
    <source>
        <strain evidence="10 11">CBS 291.85</strain>
    </source>
</reference>
<dbReference type="GO" id="GO:0046872">
    <property type="term" value="F:metal ion binding"/>
    <property type="evidence" value="ECO:0007669"/>
    <property type="project" value="UniProtKB-KW"/>
</dbReference>
<dbReference type="Gene3D" id="1.10.489.10">
    <property type="entry name" value="Chloroperoxidase-like"/>
    <property type="match status" value="1"/>
</dbReference>
<dbReference type="PANTHER" id="PTHR33577:SF9">
    <property type="entry name" value="PEROXIDASE STCC"/>
    <property type="match status" value="1"/>
</dbReference>
<dbReference type="InterPro" id="IPR036851">
    <property type="entry name" value="Chloroperoxidase-like_sf"/>
</dbReference>
<dbReference type="InterPro" id="IPR000028">
    <property type="entry name" value="Chloroperoxidase"/>
</dbReference>
<sequence>MKEVVYFGAALDFSMTLISNIKERAITMSCCRHTQCSLFSMVKLIPLFTFCVTRIFVQTVAASSLAERDSALATIDLSQHQWIAPGPNDLRGPCPGLNTLANHGFLPRDGRNLNMSVILDAGFNGYHMQSEALALAVKLASCTTDDPFSFTLDDIKLYVRPVSYTVTSNTTPPSPETTLPWATMSISTKPSFKPSGLVDSNPGSDVYNTTSAGRVQQQRSADDEKANPNITNTSKEFFIRSAESAFYLSVMGNPLTGVASKNFVQIFFREERLPIEEGWKRSETPINKTTLAPLVFVIQNESNWTSSGGCFNVKLSPGPVLPRPGMGLAMDVSGTGKEEMLMGGRSTLLGLWTGTWTGTMYMDYLCFSNWNAEV</sequence>
<evidence type="ECO:0000256" key="8">
    <source>
        <dbReference type="SAM" id="MobiDB-lite"/>
    </source>
</evidence>
<dbReference type="AlphaFoldDB" id="A0A8H5D8V6"/>
<dbReference type="PANTHER" id="PTHR33577">
    <property type="entry name" value="STERIGMATOCYSTIN BIOSYNTHESIS PEROXIDASE STCC-RELATED"/>
    <property type="match status" value="1"/>
</dbReference>
<evidence type="ECO:0000256" key="2">
    <source>
        <dbReference type="ARBA" id="ARBA00022559"/>
    </source>
</evidence>
<accession>A0A8H5D8V6</accession>
<keyword evidence="11" id="KW-1185">Reference proteome</keyword>
<evidence type="ECO:0000256" key="4">
    <source>
        <dbReference type="ARBA" id="ARBA00022723"/>
    </source>
</evidence>
<dbReference type="SUPFAM" id="SSF47571">
    <property type="entry name" value="Cloroperoxidase"/>
    <property type="match status" value="1"/>
</dbReference>
<keyword evidence="5" id="KW-0560">Oxidoreductase</keyword>
<organism evidence="10 11">
    <name type="scientific">Tetrapyrgos nigripes</name>
    <dbReference type="NCBI Taxonomy" id="182062"/>
    <lineage>
        <taxon>Eukaryota</taxon>
        <taxon>Fungi</taxon>
        <taxon>Dikarya</taxon>
        <taxon>Basidiomycota</taxon>
        <taxon>Agaricomycotina</taxon>
        <taxon>Agaricomycetes</taxon>
        <taxon>Agaricomycetidae</taxon>
        <taxon>Agaricales</taxon>
        <taxon>Marasmiineae</taxon>
        <taxon>Marasmiaceae</taxon>
        <taxon>Tetrapyrgos</taxon>
    </lineage>
</organism>
<evidence type="ECO:0000259" key="9">
    <source>
        <dbReference type="PROSITE" id="PS51405"/>
    </source>
</evidence>
<protein>
    <recommendedName>
        <fullName evidence="9">Heme haloperoxidase family profile domain-containing protein</fullName>
    </recommendedName>
</protein>
<dbReference type="PROSITE" id="PS51405">
    <property type="entry name" value="HEME_HALOPEROXIDASE"/>
    <property type="match status" value="1"/>
</dbReference>
<keyword evidence="4" id="KW-0479">Metal-binding</keyword>
<comment type="similarity">
    <text evidence="7">Belongs to the chloroperoxidase family.</text>
</comment>
<evidence type="ECO:0000256" key="5">
    <source>
        <dbReference type="ARBA" id="ARBA00023002"/>
    </source>
</evidence>
<comment type="cofactor">
    <cofactor evidence="1">
        <name>heme b</name>
        <dbReference type="ChEBI" id="CHEBI:60344"/>
    </cofactor>
</comment>
<feature type="region of interest" description="Disordered" evidence="8">
    <location>
        <begin position="192"/>
        <end position="229"/>
    </location>
</feature>
<evidence type="ECO:0000313" key="10">
    <source>
        <dbReference type="EMBL" id="KAF5354382.1"/>
    </source>
</evidence>
<keyword evidence="2" id="KW-0575">Peroxidase</keyword>
<evidence type="ECO:0000256" key="7">
    <source>
        <dbReference type="ARBA" id="ARBA00025795"/>
    </source>
</evidence>
<dbReference type="Proteomes" id="UP000559256">
    <property type="component" value="Unassembled WGS sequence"/>
</dbReference>
<evidence type="ECO:0000256" key="1">
    <source>
        <dbReference type="ARBA" id="ARBA00001970"/>
    </source>
</evidence>
<dbReference type="OrthoDB" id="407298at2759"/>
<evidence type="ECO:0000313" key="11">
    <source>
        <dbReference type="Proteomes" id="UP000559256"/>
    </source>
</evidence>
<keyword evidence="3" id="KW-0349">Heme</keyword>
<dbReference type="GO" id="GO:0004601">
    <property type="term" value="F:peroxidase activity"/>
    <property type="evidence" value="ECO:0007669"/>
    <property type="project" value="UniProtKB-KW"/>
</dbReference>
<evidence type="ECO:0000256" key="3">
    <source>
        <dbReference type="ARBA" id="ARBA00022617"/>
    </source>
</evidence>
<dbReference type="EMBL" id="JAACJM010000060">
    <property type="protein sequence ID" value="KAF5354382.1"/>
    <property type="molecule type" value="Genomic_DNA"/>
</dbReference>
<evidence type="ECO:0000256" key="6">
    <source>
        <dbReference type="ARBA" id="ARBA00023004"/>
    </source>
</evidence>
<gene>
    <name evidence="10" type="ORF">D9758_010734</name>
</gene>
<feature type="compositionally biased region" description="Polar residues" evidence="8">
    <location>
        <begin position="201"/>
        <end position="219"/>
    </location>
</feature>
<name>A0A8H5D8V6_9AGAR</name>
<feature type="domain" description="Heme haloperoxidase family profile" evidence="9">
    <location>
        <begin position="78"/>
        <end position="296"/>
    </location>
</feature>
<keyword evidence="6" id="KW-0408">Iron</keyword>